<evidence type="ECO:0000256" key="3">
    <source>
        <dbReference type="ARBA" id="ARBA00022833"/>
    </source>
</evidence>
<keyword evidence="2" id="KW-0479">Metal-binding</keyword>
<dbReference type="FunCoup" id="A0A0G4FS65">
    <property type="interactions" value="297"/>
</dbReference>
<dbReference type="PANTHER" id="PTHR12857:SF0">
    <property type="entry name" value="CXXC MOTIF CONTAINING ZINC BINDING PROTEIN"/>
    <property type="match status" value="1"/>
</dbReference>
<dbReference type="PANTHER" id="PTHR12857">
    <property type="entry name" value="CXXC MOTIF CONTAINING ZINC BINDING PROTEIN"/>
    <property type="match status" value="1"/>
</dbReference>
<comment type="similarity">
    <text evidence="1">Belongs to the UPF0587 family.</text>
</comment>
<dbReference type="Proteomes" id="UP000041254">
    <property type="component" value="Unassembled WGS sequence"/>
</dbReference>
<dbReference type="SUPFAM" id="SSF141678">
    <property type="entry name" value="MAL13P1.257-like"/>
    <property type="match status" value="1"/>
</dbReference>
<protein>
    <submittedName>
        <fullName evidence="4">Uncharacterized protein</fullName>
    </submittedName>
</protein>
<accession>A0A0G4FS65</accession>
<dbReference type="VEuPathDB" id="CryptoDB:Vbra_16057"/>
<dbReference type="PhylomeDB" id="A0A0G4FS65"/>
<evidence type="ECO:0000256" key="1">
    <source>
        <dbReference type="ARBA" id="ARBA00007818"/>
    </source>
</evidence>
<proteinExistence type="inferred from homology"/>
<dbReference type="GO" id="GO:0008270">
    <property type="term" value="F:zinc ion binding"/>
    <property type="evidence" value="ECO:0007669"/>
    <property type="project" value="TreeGrafter"/>
</dbReference>
<gene>
    <name evidence="4" type="ORF">Vbra_16057</name>
</gene>
<dbReference type="OrthoDB" id="10248838at2759"/>
<evidence type="ECO:0000313" key="4">
    <source>
        <dbReference type="EMBL" id="CEM17535.1"/>
    </source>
</evidence>
<dbReference type="InterPro" id="IPR008584">
    <property type="entry name" value="CXXC_Zn-binding_euk"/>
</dbReference>
<evidence type="ECO:0000256" key="2">
    <source>
        <dbReference type="ARBA" id="ARBA00022723"/>
    </source>
</evidence>
<organism evidence="4 5">
    <name type="scientific">Vitrella brassicaformis (strain CCMP3155)</name>
    <dbReference type="NCBI Taxonomy" id="1169540"/>
    <lineage>
        <taxon>Eukaryota</taxon>
        <taxon>Sar</taxon>
        <taxon>Alveolata</taxon>
        <taxon>Colpodellida</taxon>
        <taxon>Vitrellaceae</taxon>
        <taxon>Vitrella</taxon>
    </lineage>
</organism>
<keyword evidence="3" id="KW-0862">Zinc</keyword>
<evidence type="ECO:0000313" key="5">
    <source>
        <dbReference type="Proteomes" id="UP000041254"/>
    </source>
</evidence>
<name>A0A0G4FS65_VITBC</name>
<dbReference type="EMBL" id="CDMY01000490">
    <property type="protein sequence ID" value="CEM17535.1"/>
    <property type="molecule type" value="Genomic_DNA"/>
</dbReference>
<dbReference type="InParanoid" id="A0A0G4FS65"/>
<reference evidence="4 5" key="1">
    <citation type="submission" date="2014-11" db="EMBL/GenBank/DDBJ databases">
        <authorList>
            <person name="Zhu J."/>
            <person name="Qi W."/>
            <person name="Song R."/>
        </authorList>
    </citation>
    <scope>NUCLEOTIDE SEQUENCE [LARGE SCALE GENOMIC DNA]</scope>
</reference>
<dbReference type="OMA" id="NWCDYNQ"/>
<keyword evidence="5" id="KW-1185">Reference proteome</keyword>
<dbReference type="AlphaFoldDB" id="A0A0G4FS65"/>
<sequence>MVVIMLCIKADLENVESFSVPREHIWCLDVKQSSGEEMRERITVNPLDEFEMAGSRGTCNFVVRWGGKSQSSMNVQHIKGVTRDYTADDSGKEVPIVAFECRGVEPVVWHPQGGYTVKSTGGKVFQDIEFDNTEWCDYDENKDLSVGIYNLSHSFKVHRS</sequence>
<dbReference type="Pfam" id="PF05907">
    <property type="entry name" value="CXXC_Zn-b_euk"/>
    <property type="match status" value="1"/>
</dbReference>